<dbReference type="Proteomes" id="UP000070352">
    <property type="component" value="Unassembled WGS sequence"/>
</dbReference>
<evidence type="ECO:0000256" key="4">
    <source>
        <dbReference type="ARBA" id="ARBA00023136"/>
    </source>
</evidence>
<evidence type="ECO:0000256" key="1">
    <source>
        <dbReference type="ARBA" id="ARBA00022475"/>
    </source>
</evidence>
<accession>A0A135L3F8</accession>
<keyword evidence="7" id="KW-1185">Reference proteome</keyword>
<evidence type="ECO:0000313" key="7">
    <source>
        <dbReference type="Proteomes" id="UP000070352"/>
    </source>
</evidence>
<keyword evidence="4 5" id="KW-0472">Membrane</keyword>
<gene>
    <name evidence="6" type="ORF">U473_05270</name>
</gene>
<dbReference type="Pfam" id="PF02659">
    <property type="entry name" value="Mntp"/>
    <property type="match status" value="1"/>
</dbReference>
<dbReference type="RefSeq" id="WP_068724061.1">
    <property type="nucleotide sequence ID" value="NZ_LSKU01000001.1"/>
</dbReference>
<evidence type="ECO:0000313" key="6">
    <source>
        <dbReference type="EMBL" id="KXG43490.1"/>
    </source>
</evidence>
<keyword evidence="3 5" id="KW-1133">Transmembrane helix</keyword>
<proteinExistence type="predicted"/>
<dbReference type="InterPro" id="IPR003810">
    <property type="entry name" value="Mntp/YtaF"/>
</dbReference>
<dbReference type="STRING" id="1413211.U473_05270"/>
<evidence type="ECO:0000256" key="5">
    <source>
        <dbReference type="SAM" id="Phobius"/>
    </source>
</evidence>
<reference evidence="6 7" key="1">
    <citation type="submission" date="2016-02" db="EMBL/GenBank/DDBJ databases">
        <title>Draft Genome for Tepidibacillus decaturensis nov. sp. Strain Z9, an Anaerobic, Moderately Thermophilic and Heterotrophic Bacterium from Deep Subsurface of the Illinois Basin, USA.</title>
        <authorList>
            <person name="Dong Y."/>
            <person name="Chang J.Y."/>
            <person name="Sanford R."/>
            <person name="Fouke B.W."/>
        </authorList>
    </citation>
    <scope>NUCLEOTIDE SEQUENCE [LARGE SCALE GENOMIC DNA]</scope>
    <source>
        <strain evidence="6 7">Z9</strain>
    </source>
</reference>
<feature type="transmembrane region" description="Helical" evidence="5">
    <location>
        <begin position="65"/>
        <end position="83"/>
    </location>
</feature>
<protein>
    <recommendedName>
        <fullName evidence="8">Sporulation protein</fullName>
    </recommendedName>
</protein>
<evidence type="ECO:0008006" key="8">
    <source>
        <dbReference type="Google" id="ProtNLM"/>
    </source>
</evidence>
<feature type="transmembrane region" description="Helical" evidence="5">
    <location>
        <begin position="6"/>
        <end position="26"/>
    </location>
</feature>
<evidence type="ECO:0000256" key="2">
    <source>
        <dbReference type="ARBA" id="ARBA00022692"/>
    </source>
</evidence>
<comment type="caution">
    <text evidence="6">The sequence shown here is derived from an EMBL/GenBank/DDBJ whole genome shotgun (WGS) entry which is preliminary data.</text>
</comment>
<organism evidence="6 7">
    <name type="scientific">Tepidibacillus decaturensis</name>
    <dbReference type="NCBI Taxonomy" id="1413211"/>
    <lineage>
        <taxon>Bacteria</taxon>
        <taxon>Bacillati</taxon>
        <taxon>Bacillota</taxon>
        <taxon>Bacilli</taxon>
        <taxon>Bacillales</taxon>
        <taxon>Bacillaceae</taxon>
        <taxon>Tepidibacillus</taxon>
    </lineage>
</organism>
<evidence type="ECO:0000256" key="3">
    <source>
        <dbReference type="ARBA" id="ARBA00022989"/>
    </source>
</evidence>
<keyword evidence="2 5" id="KW-0812">Transmembrane</keyword>
<keyword evidence="1" id="KW-1003">Cell membrane</keyword>
<sequence length="93" mass="10158">MGIISLILVATAVSIDGFWGGFSFGLRKIKISYLSLMIISSWSVVGTMITMVLGSKLQDYISLNIGKYIGAILLFLLGLFTLIEGVKQKKKLN</sequence>
<dbReference type="EMBL" id="LSKU01000001">
    <property type="protein sequence ID" value="KXG43490.1"/>
    <property type="molecule type" value="Genomic_DNA"/>
</dbReference>
<dbReference type="OrthoDB" id="1679205at2"/>
<dbReference type="AlphaFoldDB" id="A0A135L3F8"/>
<feature type="transmembrane region" description="Helical" evidence="5">
    <location>
        <begin position="33"/>
        <end position="53"/>
    </location>
</feature>
<name>A0A135L3F8_9BACI</name>